<feature type="domain" description="PG-1098 ferredoxin-like" evidence="2">
    <location>
        <begin position="305"/>
        <end position="348"/>
    </location>
</feature>
<evidence type="ECO:0000259" key="2">
    <source>
        <dbReference type="Pfam" id="PF22013"/>
    </source>
</evidence>
<name>A0A2N6QTI6_9BACT</name>
<comment type="caution">
    <text evidence="3">The sequence shown here is derived from an EMBL/GenBank/DDBJ whole genome shotgun (WGS) entry which is preliminary data.</text>
</comment>
<dbReference type="Gene3D" id="1.10.10.1110">
    <property type="entry name" value="Methyltransferase PG1098, N-terminal domain"/>
    <property type="match status" value="1"/>
</dbReference>
<reference evidence="3 4" key="1">
    <citation type="submission" date="2017-09" db="EMBL/GenBank/DDBJ databases">
        <title>Bacterial strain isolated from the female urinary microbiota.</title>
        <authorList>
            <person name="Thomas-White K."/>
            <person name="Kumar N."/>
            <person name="Forster S."/>
            <person name="Putonti C."/>
            <person name="Lawley T."/>
            <person name="Wolfe A.J."/>
        </authorList>
    </citation>
    <scope>NUCLEOTIDE SEQUENCE [LARGE SCALE GENOMIC DNA]</scope>
    <source>
        <strain evidence="3 4">UMB0536</strain>
    </source>
</reference>
<keyword evidence="3" id="KW-0808">Transferase</keyword>
<sequence length="420" mass="47156">MGMMNEVTAAFIRQHAEEDVRQLALKGGQYPDVDMPLALQQIAGRQTARQKLPSWAAIDALLYPPHLSMEQCSSEQTARYKAQLAARLCADFGQESWSEDPKKAHLPHETEPSLVDLTGGFGVDFSFMARQFERCIYVERQQALCEMAQHNFSLLGLQQAEVVCADGVDYLRRMSHATVIYLDPARRDRQGGKTVAISDCTPDLLSLKEQLTNKSLFVMVKLSPMLDWHQAVAQLETEEVKVCEIHVLSVRNECKELLFVLSKQRHKPITIHCVNDDQAFVCLADEPSDVPPPYVSPEEMRPGLFLYEPHASIMKAGCFSAVSAQLSVRKMAPNSHLFISERDLPAFPGRKFCIQALASMNKKELRSVLRDVRQANITTRNFPLSVAELRKRLKLKDGGAVYVFATTQADGRHVLLICSK</sequence>
<dbReference type="GO" id="GO:0008168">
    <property type="term" value="F:methyltransferase activity"/>
    <property type="evidence" value="ECO:0007669"/>
    <property type="project" value="UniProtKB-KW"/>
</dbReference>
<dbReference type="Proteomes" id="UP000235564">
    <property type="component" value="Unassembled WGS sequence"/>
</dbReference>
<keyword evidence="3" id="KW-0489">Methyltransferase</keyword>
<dbReference type="EMBL" id="PNGJ01000001">
    <property type="protein sequence ID" value="PMC25362.1"/>
    <property type="molecule type" value="Genomic_DNA"/>
</dbReference>
<proteinExistence type="predicted"/>
<evidence type="ECO:0000313" key="3">
    <source>
        <dbReference type="EMBL" id="PMC25362.1"/>
    </source>
</evidence>
<dbReference type="Pfam" id="PF18096">
    <property type="entry name" value="Thump_like"/>
    <property type="match status" value="1"/>
</dbReference>
<protein>
    <submittedName>
        <fullName evidence="3">SAM-dependent methyltransferase</fullName>
    </submittedName>
</protein>
<dbReference type="SUPFAM" id="SSF53335">
    <property type="entry name" value="S-adenosyl-L-methionine-dependent methyltransferases"/>
    <property type="match status" value="1"/>
</dbReference>
<dbReference type="InterPro" id="IPR029063">
    <property type="entry name" value="SAM-dependent_MTases_sf"/>
</dbReference>
<evidence type="ECO:0000313" key="4">
    <source>
        <dbReference type="Proteomes" id="UP000235564"/>
    </source>
</evidence>
<dbReference type="InterPro" id="IPR054168">
    <property type="entry name" value="PG_1098_Fer"/>
</dbReference>
<evidence type="ECO:0000259" key="1">
    <source>
        <dbReference type="Pfam" id="PF18096"/>
    </source>
</evidence>
<dbReference type="GO" id="GO:0032259">
    <property type="term" value="P:methylation"/>
    <property type="evidence" value="ECO:0007669"/>
    <property type="project" value="UniProtKB-KW"/>
</dbReference>
<dbReference type="Pfam" id="PF22013">
    <property type="entry name" value="PG_1098_Fer"/>
    <property type="match status" value="1"/>
</dbReference>
<organism evidence="3 4">
    <name type="scientific">Hoylesella buccalis</name>
    <dbReference type="NCBI Taxonomy" id="28127"/>
    <lineage>
        <taxon>Bacteria</taxon>
        <taxon>Pseudomonadati</taxon>
        <taxon>Bacteroidota</taxon>
        <taxon>Bacteroidia</taxon>
        <taxon>Bacteroidales</taxon>
        <taxon>Prevotellaceae</taxon>
        <taxon>Hoylesella</taxon>
    </lineage>
</organism>
<dbReference type="OrthoDB" id="1000417at2"/>
<dbReference type="Gene3D" id="3.40.50.150">
    <property type="entry name" value="Vaccinia Virus protein VP39"/>
    <property type="match status" value="1"/>
</dbReference>
<gene>
    <name evidence="3" type="ORF">CJ231_00735</name>
</gene>
<feature type="domain" description="THUMP-like" evidence="1">
    <location>
        <begin position="349"/>
        <end position="420"/>
    </location>
</feature>
<dbReference type="AlphaFoldDB" id="A0A2N6QTI6"/>
<dbReference type="InterPro" id="IPR041497">
    <property type="entry name" value="Thump-like"/>
</dbReference>
<accession>A0A2N6QTI6</accession>